<evidence type="ECO:0000313" key="7">
    <source>
        <dbReference type="EMBL" id="VEP17922.1"/>
    </source>
</evidence>
<dbReference type="PANTHER" id="PTHR43310">
    <property type="entry name" value="SULFATE TRANSPORTER YBAR-RELATED"/>
    <property type="match status" value="1"/>
</dbReference>
<protein>
    <submittedName>
        <fullName evidence="7">Putative sulfate transporter YbaR</fullName>
    </submittedName>
</protein>
<feature type="transmembrane region" description="Helical" evidence="5">
    <location>
        <begin position="355"/>
        <end position="386"/>
    </location>
</feature>
<keyword evidence="4 5" id="KW-0472">Membrane</keyword>
<feature type="domain" description="STAS" evidence="6">
    <location>
        <begin position="407"/>
        <end position="498"/>
    </location>
</feature>
<dbReference type="Gene3D" id="3.30.750.24">
    <property type="entry name" value="STAS domain"/>
    <property type="match status" value="1"/>
</dbReference>
<dbReference type="InterPro" id="IPR052706">
    <property type="entry name" value="Membrane-Transporter-like"/>
</dbReference>
<dbReference type="PROSITE" id="PS50801">
    <property type="entry name" value="STAS"/>
    <property type="match status" value="1"/>
</dbReference>
<feature type="transmembrane region" description="Helical" evidence="5">
    <location>
        <begin position="148"/>
        <end position="166"/>
    </location>
</feature>
<dbReference type="Pfam" id="PF00916">
    <property type="entry name" value="Sulfate_transp"/>
    <property type="match status" value="1"/>
</dbReference>
<gene>
    <name evidence="7" type="primary">ybaR</name>
    <name evidence="7" type="ORF">H1P_660012</name>
</gene>
<dbReference type="Proteomes" id="UP000320055">
    <property type="component" value="Unassembled WGS sequence"/>
</dbReference>
<dbReference type="CDD" id="cd07042">
    <property type="entry name" value="STAS_SulP_like_sulfate_transporter"/>
    <property type="match status" value="1"/>
</dbReference>
<dbReference type="InterPro" id="IPR011547">
    <property type="entry name" value="SLC26A/SulP_dom"/>
</dbReference>
<feature type="transmembrane region" description="Helical" evidence="5">
    <location>
        <begin position="224"/>
        <end position="247"/>
    </location>
</feature>
<keyword evidence="8" id="KW-1185">Reference proteome</keyword>
<dbReference type="RefSeq" id="WP_144867283.1">
    <property type="nucleotide sequence ID" value="NZ_LR213825.1"/>
</dbReference>
<evidence type="ECO:0000256" key="5">
    <source>
        <dbReference type="SAM" id="Phobius"/>
    </source>
</evidence>
<feature type="transmembrane region" description="Helical" evidence="5">
    <location>
        <begin position="86"/>
        <end position="107"/>
    </location>
</feature>
<accession>A0A563W2K0</accession>
<feature type="transmembrane region" description="Helical" evidence="5">
    <location>
        <begin position="173"/>
        <end position="194"/>
    </location>
</feature>
<evidence type="ECO:0000256" key="2">
    <source>
        <dbReference type="ARBA" id="ARBA00022692"/>
    </source>
</evidence>
<dbReference type="InterPro" id="IPR036513">
    <property type="entry name" value="STAS_dom_sf"/>
</dbReference>
<evidence type="ECO:0000256" key="1">
    <source>
        <dbReference type="ARBA" id="ARBA00004141"/>
    </source>
</evidence>
<evidence type="ECO:0000256" key="4">
    <source>
        <dbReference type="ARBA" id="ARBA00023136"/>
    </source>
</evidence>
<feature type="transmembrane region" description="Helical" evidence="5">
    <location>
        <begin position="45"/>
        <end position="66"/>
    </location>
</feature>
<reference evidence="7 8" key="1">
    <citation type="submission" date="2019-01" db="EMBL/GenBank/DDBJ databases">
        <authorList>
            <person name="Brito A."/>
        </authorList>
    </citation>
    <scope>NUCLEOTIDE SEQUENCE [LARGE SCALE GENOMIC DNA]</scope>
    <source>
        <strain evidence="7">1</strain>
    </source>
</reference>
<feature type="transmembrane region" description="Helical" evidence="5">
    <location>
        <begin position="298"/>
        <end position="318"/>
    </location>
</feature>
<sequence>MQQIFKPEEWVSNIKADILAGAVVGLALIPEAIAFSIIAGVDPKVGLYASFIIAVITSFLGGRPAMITAATGGTALLMTGLVSSHGLQYLLAATILAGIFQLGWNLIKIGNQAKFISRAITIGFANALGILIFKAQLPQLFDLPEDVIFWHVYAMVAGGLAIIYILPRFTTVVPSPLVAIVVITMIAQTLNINVPTVGDMGELPETLPLFALPEVPVSFETLSIIFPTAFALSVVGVLQCFLTANVVDELTDTSSNKNQEVKALGIGNLVSGFFGGMAGSAMIGQSVINVKSGGRTRLSTLSAGVLLLFFLLILSKWVATIPMAALVAVMIMVSIGTFNWSSIKNIKRVPRSETAVMLTTVFITIFTSNLALGVIVGISLNAILFSRKLADLVFVDTVLSPDGNERIYSVAGQIFFVSINNFLKYFNFREDVELVRIDLSNAHLWDQSAIAAIDKIVLNFRRNGTEVDLVGLNEASATLIDKLAIHDKQENLQNIGRN</sequence>
<keyword evidence="3 5" id="KW-1133">Transmembrane helix</keyword>
<dbReference type="EMBL" id="CAACVJ010000623">
    <property type="protein sequence ID" value="VEP17922.1"/>
    <property type="molecule type" value="Genomic_DNA"/>
</dbReference>
<evidence type="ECO:0000313" key="8">
    <source>
        <dbReference type="Proteomes" id="UP000320055"/>
    </source>
</evidence>
<dbReference type="SUPFAM" id="SSF52091">
    <property type="entry name" value="SpoIIaa-like"/>
    <property type="match status" value="1"/>
</dbReference>
<keyword evidence="2 5" id="KW-0812">Transmembrane</keyword>
<proteinExistence type="predicted"/>
<feature type="transmembrane region" description="Helical" evidence="5">
    <location>
        <begin position="18"/>
        <end position="38"/>
    </location>
</feature>
<evidence type="ECO:0000256" key="3">
    <source>
        <dbReference type="ARBA" id="ARBA00022989"/>
    </source>
</evidence>
<dbReference type="PANTHER" id="PTHR43310:SF1">
    <property type="entry name" value="SULFATE TRANSPORTER YBAR-RELATED"/>
    <property type="match status" value="1"/>
</dbReference>
<feature type="transmembrane region" description="Helical" evidence="5">
    <location>
        <begin position="324"/>
        <end position="343"/>
    </location>
</feature>
<dbReference type="OrthoDB" id="9771198at2"/>
<evidence type="ECO:0000259" key="6">
    <source>
        <dbReference type="PROSITE" id="PS50801"/>
    </source>
</evidence>
<comment type="subcellular location">
    <subcellularLocation>
        <location evidence="1">Membrane</location>
        <topology evidence="1">Multi-pass membrane protein</topology>
    </subcellularLocation>
</comment>
<feature type="transmembrane region" description="Helical" evidence="5">
    <location>
        <begin position="119"/>
        <end position="136"/>
    </location>
</feature>
<dbReference type="InterPro" id="IPR002645">
    <property type="entry name" value="STAS_dom"/>
</dbReference>
<name>A0A563W2K0_9CYAN</name>
<dbReference type="GO" id="GO:0016020">
    <property type="term" value="C:membrane"/>
    <property type="evidence" value="ECO:0007669"/>
    <property type="project" value="UniProtKB-SubCell"/>
</dbReference>
<dbReference type="AlphaFoldDB" id="A0A563W2K0"/>
<dbReference type="Pfam" id="PF01740">
    <property type="entry name" value="STAS"/>
    <property type="match status" value="1"/>
</dbReference>
<organism evidence="7 8">
    <name type="scientific">Hyella patelloides LEGE 07179</name>
    <dbReference type="NCBI Taxonomy" id="945734"/>
    <lineage>
        <taxon>Bacteria</taxon>
        <taxon>Bacillati</taxon>
        <taxon>Cyanobacteriota</taxon>
        <taxon>Cyanophyceae</taxon>
        <taxon>Pleurocapsales</taxon>
        <taxon>Hyellaceae</taxon>
        <taxon>Hyella</taxon>
    </lineage>
</organism>